<accession>A0A432M1C1</accession>
<evidence type="ECO:0000259" key="7">
    <source>
        <dbReference type="PROSITE" id="PS50949"/>
    </source>
</evidence>
<keyword evidence="4" id="KW-0238">DNA-binding</keyword>
<dbReference type="RefSeq" id="WP_126686479.1">
    <property type="nucleotide sequence ID" value="NZ_RYYV01000020.1"/>
</dbReference>
<dbReference type="EMBL" id="RYYV01000020">
    <property type="protein sequence ID" value="RUL70975.1"/>
    <property type="molecule type" value="Genomic_DNA"/>
</dbReference>
<dbReference type="InterPro" id="IPR051446">
    <property type="entry name" value="HTH_trans_reg/aminotransferase"/>
</dbReference>
<gene>
    <name evidence="8" type="ORF">EKH80_19535</name>
</gene>
<protein>
    <submittedName>
        <fullName evidence="8">PLP-dependent aminotransferase family protein</fullName>
    </submittedName>
</protein>
<dbReference type="Gene3D" id="1.10.10.10">
    <property type="entry name" value="Winged helix-like DNA-binding domain superfamily/Winged helix DNA-binding domain"/>
    <property type="match status" value="1"/>
</dbReference>
<comment type="similarity">
    <text evidence="1">In the C-terminal section; belongs to the class-I pyridoxal-phosphate-dependent aminotransferase family.</text>
</comment>
<dbReference type="GO" id="GO:0003677">
    <property type="term" value="F:DNA binding"/>
    <property type="evidence" value="ECO:0007669"/>
    <property type="project" value="UniProtKB-KW"/>
</dbReference>
<proteinExistence type="inferred from homology"/>
<dbReference type="InterPro" id="IPR004839">
    <property type="entry name" value="Aminotransferase_I/II_large"/>
</dbReference>
<dbReference type="CDD" id="cd07377">
    <property type="entry name" value="WHTH_GntR"/>
    <property type="match status" value="1"/>
</dbReference>
<dbReference type="PRINTS" id="PR00035">
    <property type="entry name" value="HTHGNTR"/>
</dbReference>
<comment type="caution">
    <text evidence="8">The sequence shown here is derived from an EMBL/GenBank/DDBJ whole genome shotgun (WGS) entry which is preliminary data.</text>
</comment>
<dbReference type="CDD" id="cd00609">
    <property type="entry name" value="AAT_like"/>
    <property type="match status" value="1"/>
</dbReference>
<dbReference type="Pfam" id="PF00155">
    <property type="entry name" value="Aminotran_1_2"/>
    <property type="match status" value="1"/>
</dbReference>
<dbReference type="PROSITE" id="PS50949">
    <property type="entry name" value="HTH_GNTR"/>
    <property type="match status" value="1"/>
</dbReference>
<dbReference type="OrthoDB" id="9804020at2"/>
<name>A0A432M1C1_9GAMM</name>
<evidence type="ECO:0000256" key="4">
    <source>
        <dbReference type="ARBA" id="ARBA00023125"/>
    </source>
</evidence>
<sequence>MRRWALTIALDPQRELPMFLQLARAIADAIREGRLRAGEPLPGTRELAEQLRVNRNTIVAGYEELAAEGLVQTRVGGGTFVASPLPPAARTAAPAKDTLADAPTYALAGSIHATPTVKLPPPGSLMIAHSLPDTRLFPAEALTRAFRRAILQRGRSLVGYADPCGHHHLREELASMLRSTRALPATTDGLMVTRSLEQGIDLVARMLLKPGDVVAVEAFGYPPAWSVLRLAGAQLMPLPVDDQGLNVEALEDALKHQRIRAVFVTPHHQFPTTCVMSPARRERLAALATTHRFAIIEDDYDHEFHYAGKPVLPIAAGQDRANVIYIGSLSNLFAPGISTGFIHAPPAVFEHLAHLRAASDPRSDVAMECAIAELFEDGELLRHMRRVRRTYAARRDALVAALRRHLGSALHFRVPEGGMGLWAHVDETIPIDRWSEQGERAGVQFFGARRYDFHQREQPYLRLGFSYLDESELEEAVRRMARALAELSPRSLKPARTAPPGMIGHDPQPART</sequence>
<dbReference type="InterPro" id="IPR000524">
    <property type="entry name" value="Tscrpt_reg_HTH_GntR"/>
</dbReference>
<dbReference type="SUPFAM" id="SSF53383">
    <property type="entry name" value="PLP-dependent transferases"/>
    <property type="match status" value="1"/>
</dbReference>
<dbReference type="GO" id="GO:0008483">
    <property type="term" value="F:transaminase activity"/>
    <property type="evidence" value="ECO:0007669"/>
    <property type="project" value="UniProtKB-KW"/>
</dbReference>
<feature type="domain" description="HTH gntR-type" evidence="7">
    <location>
        <begin position="16"/>
        <end position="84"/>
    </location>
</feature>
<dbReference type="AlphaFoldDB" id="A0A432M1C1"/>
<dbReference type="GO" id="GO:0003700">
    <property type="term" value="F:DNA-binding transcription factor activity"/>
    <property type="evidence" value="ECO:0007669"/>
    <property type="project" value="InterPro"/>
</dbReference>
<dbReference type="Proteomes" id="UP000274358">
    <property type="component" value="Unassembled WGS sequence"/>
</dbReference>
<keyword evidence="2" id="KW-0663">Pyridoxal phosphate</keyword>
<evidence type="ECO:0000256" key="6">
    <source>
        <dbReference type="SAM" id="MobiDB-lite"/>
    </source>
</evidence>
<evidence type="ECO:0000313" key="9">
    <source>
        <dbReference type="Proteomes" id="UP000274358"/>
    </source>
</evidence>
<dbReference type="Pfam" id="PF00392">
    <property type="entry name" value="GntR"/>
    <property type="match status" value="1"/>
</dbReference>
<evidence type="ECO:0000313" key="8">
    <source>
        <dbReference type="EMBL" id="RUL70975.1"/>
    </source>
</evidence>
<dbReference type="SMART" id="SM00345">
    <property type="entry name" value="HTH_GNTR"/>
    <property type="match status" value="1"/>
</dbReference>
<evidence type="ECO:0000256" key="3">
    <source>
        <dbReference type="ARBA" id="ARBA00023015"/>
    </source>
</evidence>
<reference evidence="8 9" key="1">
    <citation type="submission" date="2018-12" db="EMBL/GenBank/DDBJ databases">
        <title>Dyella dinghuensis sp. nov. DHOA06 and Dyella choica sp. nov. 4M-K27, isolated from forest soil.</title>
        <authorList>
            <person name="Qiu L.-H."/>
            <person name="Gao Z.-H."/>
        </authorList>
    </citation>
    <scope>NUCLEOTIDE SEQUENCE [LARGE SCALE GENOMIC DNA]</scope>
    <source>
        <strain evidence="8 9">4M-K27</strain>
    </source>
</reference>
<dbReference type="PANTHER" id="PTHR46577:SF1">
    <property type="entry name" value="HTH-TYPE TRANSCRIPTIONAL REGULATORY PROTEIN GABR"/>
    <property type="match status" value="1"/>
</dbReference>
<keyword evidence="9" id="KW-1185">Reference proteome</keyword>
<evidence type="ECO:0000256" key="2">
    <source>
        <dbReference type="ARBA" id="ARBA00022898"/>
    </source>
</evidence>
<dbReference type="GO" id="GO:0030170">
    <property type="term" value="F:pyridoxal phosphate binding"/>
    <property type="evidence" value="ECO:0007669"/>
    <property type="project" value="InterPro"/>
</dbReference>
<dbReference type="InterPro" id="IPR015421">
    <property type="entry name" value="PyrdxlP-dep_Trfase_major"/>
</dbReference>
<keyword evidence="5" id="KW-0804">Transcription</keyword>
<dbReference type="Gene3D" id="3.40.640.10">
    <property type="entry name" value="Type I PLP-dependent aspartate aminotransferase-like (Major domain)"/>
    <property type="match status" value="1"/>
</dbReference>
<keyword evidence="8" id="KW-0032">Aminotransferase</keyword>
<dbReference type="SUPFAM" id="SSF46785">
    <property type="entry name" value="Winged helix' DNA-binding domain"/>
    <property type="match status" value="1"/>
</dbReference>
<evidence type="ECO:0000256" key="5">
    <source>
        <dbReference type="ARBA" id="ARBA00023163"/>
    </source>
</evidence>
<dbReference type="InterPro" id="IPR036390">
    <property type="entry name" value="WH_DNA-bd_sf"/>
</dbReference>
<feature type="region of interest" description="Disordered" evidence="6">
    <location>
        <begin position="490"/>
        <end position="512"/>
    </location>
</feature>
<dbReference type="InterPro" id="IPR015424">
    <property type="entry name" value="PyrdxlP-dep_Trfase"/>
</dbReference>
<keyword evidence="3" id="KW-0805">Transcription regulation</keyword>
<dbReference type="PANTHER" id="PTHR46577">
    <property type="entry name" value="HTH-TYPE TRANSCRIPTIONAL REGULATORY PROTEIN GABR"/>
    <property type="match status" value="1"/>
</dbReference>
<evidence type="ECO:0000256" key="1">
    <source>
        <dbReference type="ARBA" id="ARBA00005384"/>
    </source>
</evidence>
<organism evidence="8 9">
    <name type="scientific">Dyella choica</name>
    <dbReference type="NCBI Taxonomy" id="1927959"/>
    <lineage>
        <taxon>Bacteria</taxon>
        <taxon>Pseudomonadati</taxon>
        <taxon>Pseudomonadota</taxon>
        <taxon>Gammaproteobacteria</taxon>
        <taxon>Lysobacterales</taxon>
        <taxon>Rhodanobacteraceae</taxon>
        <taxon>Dyella</taxon>
    </lineage>
</organism>
<keyword evidence="8" id="KW-0808">Transferase</keyword>
<dbReference type="InterPro" id="IPR036388">
    <property type="entry name" value="WH-like_DNA-bd_sf"/>
</dbReference>